<dbReference type="KEGG" id="act:ACLA_030360"/>
<feature type="transmembrane region" description="Helical" evidence="1">
    <location>
        <begin position="102"/>
        <end position="120"/>
    </location>
</feature>
<keyword evidence="1" id="KW-0472">Membrane</keyword>
<dbReference type="VEuPathDB" id="FungiDB:ACLA_030360"/>
<dbReference type="AlphaFoldDB" id="A1CRN2"/>
<dbReference type="OMA" id="VECFFFD"/>
<evidence type="ECO:0000313" key="4">
    <source>
        <dbReference type="Proteomes" id="UP000006701"/>
    </source>
</evidence>
<gene>
    <name evidence="3" type="ORF">ACLA_030360</name>
</gene>
<keyword evidence="4" id="KW-1185">Reference proteome</keyword>
<dbReference type="PANTHER" id="PTHR37783:SF1">
    <property type="entry name" value="MEMBRANE PROTEIN, PUTATIVE (AFU_ORTHOLOGUE AFUA_1G04315)-RELATED"/>
    <property type="match status" value="1"/>
</dbReference>
<proteinExistence type="predicted"/>
<dbReference type="EMBL" id="DS027059">
    <property type="protein sequence ID" value="EAW08303.1"/>
    <property type="molecule type" value="Genomic_DNA"/>
</dbReference>
<feature type="domain" description="DUF2470" evidence="2">
    <location>
        <begin position="6"/>
        <end position="79"/>
    </location>
</feature>
<feature type="transmembrane region" description="Helical" evidence="1">
    <location>
        <begin position="178"/>
        <end position="201"/>
    </location>
</feature>
<dbReference type="STRING" id="344612.A1CRN2"/>
<feature type="transmembrane region" description="Helical" evidence="1">
    <location>
        <begin position="153"/>
        <end position="172"/>
    </location>
</feature>
<dbReference type="RefSeq" id="XP_001269729.1">
    <property type="nucleotide sequence ID" value="XM_001269728.1"/>
</dbReference>
<protein>
    <submittedName>
        <fullName evidence="3">Integral membrane protein, putative</fullName>
    </submittedName>
</protein>
<dbReference type="PANTHER" id="PTHR37783">
    <property type="entry name" value="MEMBRANE PROTEIN, PUTATIVE (AFU_ORTHOLOGUE AFUA_1G04315)-RELATED"/>
    <property type="match status" value="1"/>
</dbReference>
<dbReference type="InterPro" id="IPR037119">
    <property type="entry name" value="Haem_oxidase_HugZ-like_sf"/>
</dbReference>
<evidence type="ECO:0000313" key="3">
    <source>
        <dbReference type="EMBL" id="EAW08303.1"/>
    </source>
</evidence>
<dbReference type="OrthoDB" id="5553410at2759"/>
<keyword evidence="1" id="KW-1133">Transmembrane helix</keyword>
<dbReference type="eggNOG" id="ENOG502RZUI">
    <property type="taxonomic scope" value="Eukaryota"/>
</dbReference>
<dbReference type="InterPro" id="IPR019595">
    <property type="entry name" value="DUF2470"/>
</dbReference>
<dbReference type="Pfam" id="PF10615">
    <property type="entry name" value="DUF2470"/>
    <property type="match status" value="1"/>
</dbReference>
<organism evidence="3 4">
    <name type="scientific">Aspergillus clavatus (strain ATCC 1007 / CBS 513.65 / DSM 816 / NCTC 3887 / NRRL 1 / QM 1276 / 107)</name>
    <dbReference type="NCBI Taxonomy" id="344612"/>
    <lineage>
        <taxon>Eukaryota</taxon>
        <taxon>Fungi</taxon>
        <taxon>Dikarya</taxon>
        <taxon>Ascomycota</taxon>
        <taxon>Pezizomycotina</taxon>
        <taxon>Eurotiomycetes</taxon>
        <taxon>Eurotiomycetidae</taxon>
        <taxon>Eurotiales</taxon>
        <taxon>Aspergillaceae</taxon>
        <taxon>Aspergillus</taxon>
        <taxon>Aspergillus subgen. Fumigati</taxon>
    </lineage>
</organism>
<reference evidence="3 4" key="1">
    <citation type="journal article" date="2008" name="PLoS Genet.">
        <title>Genomic islands in the pathogenic filamentous fungus Aspergillus fumigatus.</title>
        <authorList>
            <person name="Fedorova N.D."/>
            <person name="Khaldi N."/>
            <person name="Joardar V.S."/>
            <person name="Maiti R."/>
            <person name="Amedeo P."/>
            <person name="Anderson M.J."/>
            <person name="Crabtree J."/>
            <person name="Silva J.C."/>
            <person name="Badger J.H."/>
            <person name="Albarraq A."/>
            <person name="Angiuoli S."/>
            <person name="Bussey H."/>
            <person name="Bowyer P."/>
            <person name="Cotty P.J."/>
            <person name="Dyer P.S."/>
            <person name="Egan A."/>
            <person name="Galens K."/>
            <person name="Fraser-Liggett C.M."/>
            <person name="Haas B.J."/>
            <person name="Inman J.M."/>
            <person name="Kent R."/>
            <person name="Lemieux S."/>
            <person name="Malavazi I."/>
            <person name="Orvis J."/>
            <person name="Roemer T."/>
            <person name="Ronning C.M."/>
            <person name="Sundaram J.P."/>
            <person name="Sutton G."/>
            <person name="Turner G."/>
            <person name="Venter J.C."/>
            <person name="White O.R."/>
            <person name="Whitty B.R."/>
            <person name="Youngman P."/>
            <person name="Wolfe K.H."/>
            <person name="Goldman G.H."/>
            <person name="Wortman J.R."/>
            <person name="Jiang B."/>
            <person name="Denning D.W."/>
            <person name="Nierman W.C."/>
        </authorList>
    </citation>
    <scope>NUCLEOTIDE SEQUENCE [LARGE SCALE GENOMIC DNA]</scope>
    <source>
        <strain evidence="4">ATCC 1007 / CBS 513.65 / DSM 816 / NCTC 3887 / NRRL 1</strain>
    </source>
</reference>
<dbReference type="HOGENOM" id="CLU_081019_0_0_1"/>
<keyword evidence="1" id="KW-0812">Transmembrane</keyword>
<evidence type="ECO:0000259" key="2">
    <source>
        <dbReference type="Pfam" id="PF10615"/>
    </source>
</evidence>
<evidence type="ECO:0000256" key="1">
    <source>
        <dbReference type="SAM" id="Phobius"/>
    </source>
</evidence>
<dbReference type="Gene3D" id="3.20.180.10">
    <property type="entry name" value="PNP-oxidase-like"/>
    <property type="match status" value="1"/>
</dbReference>
<accession>A1CRN2</accession>
<name>A1CRN2_ASPCL</name>
<sequence>MADKSKAFIINHMNTGHQDSLVLYLRVYCGLSASAAAPAHLEDLTLSDLLITAHGTRYSIPFRPPLGSLAETRARVVAMHQHCLRELGLSDIVVREYRPPRGAFQLVSLGLIVATLGVFCRRGNFVPGATVYEALGMGRVDWLARFCYEVQPWVVGLLLGAHVVEAVLLAVLRLRPHGVVVFSGLWFMWILSNMVEGFPVWKRMDGLIREEREKKEKRM</sequence>
<dbReference type="GeneID" id="4702083"/>
<dbReference type="Proteomes" id="UP000006701">
    <property type="component" value="Unassembled WGS sequence"/>
</dbReference>